<evidence type="ECO:0000313" key="1">
    <source>
        <dbReference type="EMBL" id="CAB0012417.1"/>
    </source>
</evidence>
<organism evidence="1 2">
    <name type="scientific">Nesidiocoris tenuis</name>
    <dbReference type="NCBI Taxonomy" id="355587"/>
    <lineage>
        <taxon>Eukaryota</taxon>
        <taxon>Metazoa</taxon>
        <taxon>Ecdysozoa</taxon>
        <taxon>Arthropoda</taxon>
        <taxon>Hexapoda</taxon>
        <taxon>Insecta</taxon>
        <taxon>Pterygota</taxon>
        <taxon>Neoptera</taxon>
        <taxon>Paraneoptera</taxon>
        <taxon>Hemiptera</taxon>
        <taxon>Heteroptera</taxon>
        <taxon>Panheteroptera</taxon>
        <taxon>Cimicomorpha</taxon>
        <taxon>Miridae</taxon>
        <taxon>Dicyphina</taxon>
        <taxon>Nesidiocoris</taxon>
    </lineage>
</organism>
<dbReference type="AlphaFoldDB" id="A0A6H5H7U4"/>
<evidence type="ECO:0000313" key="2">
    <source>
        <dbReference type="Proteomes" id="UP000479000"/>
    </source>
</evidence>
<protein>
    <submittedName>
        <fullName evidence="1">Uncharacterized protein</fullName>
    </submittedName>
</protein>
<dbReference type="EMBL" id="CADCXU010025423">
    <property type="protein sequence ID" value="CAB0012417.1"/>
    <property type="molecule type" value="Genomic_DNA"/>
</dbReference>
<reference evidence="1 2" key="1">
    <citation type="submission" date="2020-02" db="EMBL/GenBank/DDBJ databases">
        <authorList>
            <person name="Ferguson B K."/>
        </authorList>
    </citation>
    <scope>NUCLEOTIDE SEQUENCE [LARGE SCALE GENOMIC DNA]</scope>
</reference>
<gene>
    <name evidence="1" type="ORF">NTEN_LOCUS17160</name>
</gene>
<accession>A0A6H5H7U4</accession>
<proteinExistence type="predicted"/>
<name>A0A6H5H7U4_9HEMI</name>
<dbReference type="Proteomes" id="UP000479000">
    <property type="component" value="Unassembled WGS sequence"/>
</dbReference>
<sequence length="162" mass="18907">MNLGLAEQGRICTLKFYGNRSQDWQFSRSQLVIKNRLNGEFNGIERSAALKKWIEPLARFIERRSPQCELTIPCEGHTKHHQAKCLGLRFTKMVFLWSSVSWGQKAADEPNPRPEVRQSDRRIPSVWTICIHRCLAPVTNTKHPSRPRHFVLILLIFVQYLK</sequence>
<keyword evidence="2" id="KW-1185">Reference proteome</keyword>